<name>A0A1H3LZD3_9FIRM</name>
<dbReference type="STRING" id="1122142.SAMN02910414_02172"/>
<reference evidence="1 2" key="1">
    <citation type="submission" date="2016-10" db="EMBL/GenBank/DDBJ databases">
        <authorList>
            <person name="de Groot N.N."/>
        </authorList>
    </citation>
    <scope>NUCLEOTIDE SEQUENCE [LARGE SCALE GENOMIC DNA]</scope>
    <source>
        <strain evidence="1 2">DSM 14045</strain>
    </source>
</reference>
<dbReference type="OrthoDB" id="1680906at2"/>
<dbReference type="RefSeq" id="WP_074718854.1">
    <property type="nucleotide sequence ID" value="NZ_FNPG01000029.1"/>
</dbReference>
<dbReference type="AlphaFoldDB" id="A0A1H3LZD3"/>
<dbReference type="InterPro" id="IPR015231">
    <property type="entry name" value="DUF1934"/>
</dbReference>
<dbReference type="InterPro" id="IPR012674">
    <property type="entry name" value="Calycin"/>
</dbReference>
<keyword evidence="2" id="KW-1185">Reference proteome</keyword>
<accession>A0A1H3LZD3</accession>
<proteinExistence type="predicted"/>
<evidence type="ECO:0000313" key="2">
    <source>
        <dbReference type="Proteomes" id="UP000183918"/>
    </source>
</evidence>
<sequence length="141" mass="16299">MARDILVTVRGKQINQKEPEDTNTSEIVTNGKFHSKDENFFISYSTIEEDKSVTNNLIKVEKDKIEVIKKGSINSKMVFKKGQKNLTNYVTTFGTIEIRFITNNILIKETDAGLQIDLDYVLEFTRDYKYDCKINVGVQYK</sequence>
<dbReference type="SUPFAM" id="SSF50814">
    <property type="entry name" value="Lipocalins"/>
    <property type="match status" value="1"/>
</dbReference>
<dbReference type="Gene3D" id="2.40.128.20">
    <property type="match status" value="1"/>
</dbReference>
<organism evidence="1 2">
    <name type="scientific">Lachnobacterium bovis DSM 14045</name>
    <dbReference type="NCBI Taxonomy" id="1122142"/>
    <lineage>
        <taxon>Bacteria</taxon>
        <taxon>Bacillati</taxon>
        <taxon>Bacillota</taxon>
        <taxon>Clostridia</taxon>
        <taxon>Lachnospirales</taxon>
        <taxon>Lachnospiraceae</taxon>
        <taxon>Lachnobacterium</taxon>
    </lineage>
</organism>
<dbReference type="Proteomes" id="UP000183918">
    <property type="component" value="Unassembled WGS sequence"/>
</dbReference>
<dbReference type="EMBL" id="FNPG01000029">
    <property type="protein sequence ID" value="SDY69801.1"/>
    <property type="molecule type" value="Genomic_DNA"/>
</dbReference>
<gene>
    <name evidence="1" type="ORF">SAMN02910414_02172</name>
</gene>
<evidence type="ECO:0000313" key="1">
    <source>
        <dbReference type="EMBL" id="SDY69801.1"/>
    </source>
</evidence>
<dbReference type="Pfam" id="PF09148">
    <property type="entry name" value="DUF1934"/>
    <property type="match status" value="1"/>
</dbReference>
<protein>
    <submittedName>
        <fullName evidence="1">Uncharacterized beta-barrel protein YwiB, DUF1934 family</fullName>
    </submittedName>
</protein>